<dbReference type="InterPro" id="IPR010359">
    <property type="entry name" value="IrrE_HExxH"/>
</dbReference>
<dbReference type="Pfam" id="PF06114">
    <property type="entry name" value="Peptidase_M78"/>
    <property type="match status" value="1"/>
</dbReference>
<organism evidence="2 3">
    <name type="scientific">Bifidobacterium callitrichos DSM 23973</name>
    <dbReference type="NCBI Taxonomy" id="1437609"/>
    <lineage>
        <taxon>Bacteria</taxon>
        <taxon>Bacillati</taxon>
        <taxon>Actinomycetota</taxon>
        <taxon>Actinomycetes</taxon>
        <taxon>Bifidobacteriales</taxon>
        <taxon>Bifidobacteriaceae</taxon>
        <taxon>Bifidobacterium</taxon>
    </lineage>
</organism>
<dbReference type="EMBL" id="JGYS01000005">
    <property type="protein sequence ID" value="KFI55459.1"/>
    <property type="molecule type" value="Genomic_DNA"/>
</dbReference>
<dbReference type="Gene3D" id="1.10.10.2910">
    <property type="match status" value="1"/>
</dbReference>
<gene>
    <name evidence="2" type="ORF">BCAL_0717</name>
</gene>
<accession>A0A087A9K9</accession>
<comment type="caution">
    <text evidence="2">The sequence shown here is derived from an EMBL/GenBank/DDBJ whole genome shotgun (WGS) entry which is preliminary data.</text>
</comment>
<name>A0A087A9K9_9BIFI</name>
<dbReference type="Proteomes" id="UP000029072">
    <property type="component" value="Unassembled WGS sequence"/>
</dbReference>
<sequence>MVAVLPVSAHLNYGPMRMLLYEVAPGLTVGSAILAGDLHGVYDLLHDTIVIDRTMTYTRKRCTLVHELVHHAYGDRGHQREHRCRIVTARLLIDEQEYASAETMYEGDPWLMADELNVTVQIVLDYREWLNERGR</sequence>
<feature type="domain" description="IrrE N-terminal-like" evidence="1">
    <location>
        <begin position="44"/>
        <end position="123"/>
    </location>
</feature>
<proteinExistence type="predicted"/>
<protein>
    <recommendedName>
        <fullName evidence="1">IrrE N-terminal-like domain-containing protein</fullName>
    </recommendedName>
</protein>
<dbReference type="eggNOG" id="ENOG502ZX0Y">
    <property type="taxonomic scope" value="Bacteria"/>
</dbReference>
<dbReference type="RefSeq" id="WP_193786785.1">
    <property type="nucleotide sequence ID" value="NZ_JGYS01000005.1"/>
</dbReference>
<evidence type="ECO:0000313" key="2">
    <source>
        <dbReference type="EMBL" id="KFI55459.1"/>
    </source>
</evidence>
<reference evidence="2 3" key="1">
    <citation type="submission" date="2014-03" db="EMBL/GenBank/DDBJ databases">
        <title>Genomics of Bifidobacteria.</title>
        <authorList>
            <person name="Ventura M."/>
            <person name="Milani C."/>
            <person name="Lugli G.A."/>
        </authorList>
    </citation>
    <scope>NUCLEOTIDE SEQUENCE [LARGE SCALE GENOMIC DNA]</scope>
    <source>
        <strain evidence="2 3">DSM 23973</strain>
    </source>
</reference>
<dbReference type="AlphaFoldDB" id="A0A087A9K9"/>
<evidence type="ECO:0000259" key="1">
    <source>
        <dbReference type="Pfam" id="PF06114"/>
    </source>
</evidence>
<evidence type="ECO:0000313" key="3">
    <source>
        <dbReference type="Proteomes" id="UP000029072"/>
    </source>
</evidence>